<organism evidence="9 10">
    <name type="scientific">Fluviicola chungangensis</name>
    <dbReference type="NCBI Taxonomy" id="2597671"/>
    <lineage>
        <taxon>Bacteria</taxon>
        <taxon>Pseudomonadati</taxon>
        <taxon>Bacteroidota</taxon>
        <taxon>Flavobacteriia</taxon>
        <taxon>Flavobacteriales</taxon>
        <taxon>Crocinitomicaceae</taxon>
        <taxon>Fluviicola</taxon>
    </lineage>
</organism>
<keyword evidence="2" id="KW-1003">Cell membrane</keyword>
<dbReference type="PROSITE" id="PS50156">
    <property type="entry name" value="SSD"/>
    <property type="match status" value="2"/>
</dbReference>
<comment type="subcellular location">
    <subcellularLocation>
        <location evidence="1">Cell membrane</location>
        <topology evidence="1">Multi-pass membrane protein</topology>
    </subcellularLocation>
</comment>
<proteinExistence type="predicted"/>
<feature type="domain" description="SSD" evidence="8">
    <location>
        <begin position="243"/>
        <end position="370"/>
    </location>
</feature>
<dbReference type="PANTHER" id="PTHR33406">
    <property type="entry name" value="MEMBRANE PROTEIN MJ1562-RELATED"/>
    <property type="match status" value="1"/>
</dbReference>
<reference evidence="9 10" key="1">
    <citation type="submission" date="2019-07" db="EMBL/GenBank/DDBJ databases">
        <authorList>
            <person name="Huq M.A."/>
        </authorList>
    </citation>
    <scope>NUCLEOTIDE SEQUENCE [LARGE SCALE GENOMIC DNA]</scope>
    <source>
        <strain evidence="9 10">MAH-3</strain>
    </source>
</reference>
<dbReference type="InterPro" id="IPR004869">
    <property type="entry name" value="MMPL_dom"/>
</dbReference>
<accession>A0A556MNP8</accession>
<feature type="transmembrane region" description="Helical" evidence="7">
    <location>
        <begin position="219"/>
        <end position="238"/>
    </location>
</feature>
<evidence type="ECO:0000313" key="9">
    <source>
        <dbReference type="EMBL" id="TSJ41550.1"/>
    </source>
</evidence>
<evidence type="ECO:0000313" key="10">
    <source>
        <dbReference type="Proteomes" id="UP000316008"/>
    </source>
</evidence>
<dbReference type="GO" id="GO:0005886">
    <property type="term" value="C:plasma membrane"/>
    <property type="evidence" value="ECO:0007669"/>
    <property type="project" value="UniProtKB-SubCell"/>
</dbReference>
<feature type="region of interest" description="Disordered" evidence="6">
    <location>
        <begin position="870"/>
        <end position="895"/>
    </location>
</feature>
<keyword evidence="3 7" id="KW-0812">Transmembrane</keyword>
<evidence type="ECO:0000259" key="8">
    <source>
        <dbReference type="PROSITE" id="PS50156"/>
    </source>
</evidence>
<feature type="transmembrane region" description="Helical" evidence="7">
    <location>
        <begin position="718"/>
        <end position="736"/>
    </location>
</feature>
<dbReference type="InterPro" id="IPR000731">
    <property type="entry name" value="SSD"/>
</dbReference>
<feature type="domain" description="SSD" evidence="8">
    <location>
        <begin position="710"/>
        <end position="838"/>
    </location>
</feature>
<evidence type="ECO:0000256" key="3">
    <source>
        <dbReference type="ARBA" id="ARBA00022692"/>
    </source>
</evidence>
<feature type="transmembrane region" description="Helical" evidence="7">
    <location>
        <begin position="271"/>
        <end position="292"/>
    </location>
</feature>
<evidence type="ECO:0000256" key="5">
    <source>
        <dbReference type="ARBA" id="ARBA00023136"/>
    </source>
</evidence>
<dbReference type="Pfam" id="PF03176">
    <property type="entry name" value="MMPL"/>
    <property type="match status" value="2"/>
</dbReference>
<keyword evidence="4 7" id="KW-1133">Transmembrane helix</keyword>
<dbReference type="RefSeq" id="WP_144333811.1">
    <property type="nucleotide sequence ID" value="NZ_VLPL01000007.1"/>
</dbReference>
<feature type="transmembrane region" description="Helical" evidence="7">
    <location>
        <begin position="816"/>
        <end position="839"/>
    </location>
</feature>
<dbReference type="AlphaFoldDB" id="A0A556MNP8"/>
<dbReference type="PANTHER" id="PTHR33406:SF12">
    <property type="entry name" value="BLR2997 PROTEIN"/>
    <property type="match status" value="1"/>
</dbReference>
<evidence type="ECO:0000256" key="4">
    <source>
        <dbReference type="ARBA" id="ARBA00022989"/>
    </source>
</evidence>
<feature type="transmembrane region" description="Helical" evidence="7">
    <location>
        <begin position="347"/>
        <end position="370"/>
    </location>
</feature>
<dbReference type="InterPro" id="IPR050545">
    <property type="entry name" value="Mycobact_MmpL"/>
</dbReference>
<evidence type="ECO:0000256" key="6">
    <source>
        <dbReference type="SAM" id="MobiDB-lite"/>
    </source>
</evidence>
<gene>
    <name evidence="9" type="ORF">FO442_13885</name>
</gene>
<dbReference type="EMBL" id="VLPL01000007">
    <property type="protein sequence ID" value="TSJ41550.1"/>
    <property type="molecule type" value="Genomic_DNA"/>
</dbReference>
<keyword evidence="5 7" id="KW-0472">Membrane</keyword>
<dbReference type="OrthoDB" id="9805018at2"/>
<feature type="compositionally biased region" description="Basic and acidic residues" evidence="6">
    <location>
        <begin position="877"/>
        <end position="895"/>
    </location>
</feature>
<dbReference type="Gene3D" id="1.20.1640.10">
    <property type="entry name" value="Multidrug efflux transporter AcrB transmembrane domain"/>
    <property type="match status" value="2"/>
</dbReference>
<feature type="transmembrane region" description="Helical" evidence="7">
    <location>
        <begin position="312"/>
        <end position="335"/>
    </location>
</feature>
<dbReference type="Proteomes" id="UP000316008">
    <property type="component" value="Unassembled WGS sequence"/>
</dbReference>
<keyword evidence="10" id="KW-1185">Reference proteome</keyword>
<feature type="transmembrane region" description="Helical" evidence="7">
    <location>
        <begin position="404"/>
        <end position="423"/>
    </location>
</feature>
<name>A0A556MNP8_9FLAO</name>
<feature type="transmembrane region" description="Helical" evidence="7">
    <location>
        <begin position="686"/>
        <end position="706"/>
    </location>
</feature>
<dbReference type="SUPFAM" id="SSF82866">
    <property type="entry name" value="Multidrug efflux transporter AcrB transmembrane domain"/>
    <property type="match status" value="2"/>
</dbReference>
<sequence>MWNRIANIILRNRFIILAIMALLTVLFGYYALTSLKIDNKYGNMLPKDSPTQITYLKFKKMFGEDGSALIIAIQDKDLYTKEKFMLWKNLGDSILQIDGVISVISEAKLFNLINDTANSQFTIKPIFSDVSFKEKSIEQIKSEIRRNPIYNGVMYNDSTNVSLMMVTLDENFLIDKEKQKVVIEIENLAKSYEKQFNQIHFAGLPHMRVLIGKRVMGEMYIFVVLSMLISFGIMYFFFRSIRVTLISLLVVAITVIWAMGTIGLFNYNISIMMALIPPLMIVIGIPNCIYLFNKYHYEFKQHGNKIKALTQVIRKTGTAMWLTNVTTAIGFMTFLLTNSSKFFEFGVISSVNIMLCYVVSLCLIPIFASFSKQPKTRHLKHLDRKAAVKFLEKLVYITAHKRRAVYLITILLTVGTGIGIFFIKVTGNITGDLPARDPILKDIQFMEANFGGAVPFEVLIDYKEKGRLFGKNTMKSVEQIQEMLAEDTLFAKSLSIVDFVKVVNMAYYNNNPAQYKIFATKDKLRLNSYLKNLSTTTNNSTLSIKELVDTTNHILRIRTSMKDLGSYEVEDQVHLIEHRIDSIMNPDKPLLEKYYSKFEKGKKDYIDSIFDLSSGVYNNLTALLSNGDDKKQYAFDSDPELVRNYFGKPTFKKTLREAINKEYYDVTLTGTSVVASEGTKYLVSNLTSSIVFAVISIAALMSILFYSFRMVIVSMIPNLIPMAITAGIMGIFGIPLKPSTLLIFSIALGITVDNTIHFLAHYRHELKTKKWDLKECIAISIRETGLSIIYTSVILFFGFIVFVFSDFGGTQALGYLSAITYFVALFTNLILLPCLLLSYERRLTTKSFEEPLFEIYDEDSDVSWDLLEIETSEDSDSEKPASDNKKDDSNETKEV</sequence>
<feature type="transmembrane region" description="Helical" evidence="7">
    <location>
        <begin position="245"/>
        <end position="265"/>
    </location>
</feature>
<comment type="caution">
    <text evidence="9">The sequence shown here is derived from an EMBL/GenBank/DDBJ whole genome shotgun (WGS) entry which is preliminary data.</text>
</comment>
<feature type="transmembrane region" description="Helical" evidence="7">
    <location>
        <begin position="783"/>
        <end position="804"/>
    </location>
</feature>
<protein>
    <submittedName>
        <fullName evidence="9">MMPL family transporter</fullName>
    </submittedName>
</protein>
<evidence type="ECO:0000256" key="2">
    <source>
        <dbReference type="ARBA" id="ARBA00022475"/>
    </source>
</evidence>
<evidence type="ECO:0000256" key="1">
    <source>
        <dbReference type="ARBA" id="ARBA00004651"/>
    </source>
</evidence>
<feature type="transmembrane region" description="Helical" evidence="7">
    <location>
        <begin position="12"/>
        <end position="32"/>
    </location>
</feature>
<feature type="transmembrane region" description="Helical" evidence="7">
    <location>
        <begin position="742"/>
        <end position="762"/>
    </location>
</feature>
<evidence type="ECO:0000256" key="7">
    <source>
        <dbReference type="SAM" id="Phobius"/>
    </source>
</evidence>